<dbReference type="HOGENOM" id="CLU_2354308_0_0_9"/>
<protein>
    <submittedName>
        <fullName evidence="1">Uncharacterized protein</fullName>
    </submittedName>
</protein>
<evidence type="ECO:0000313" key="1">
    <source>
        <dbReference type="EMBL" id="EST52221.1"/>
    </source>
</evidence>
<dbReference type="EMBL" id="AYJU01000018">
    <property type="protein sequence ID" value="EST52221.1"/>
    <property type="molecule type" value="Genomic_DNA"/>
</dbReference>
<dbReference type="Proteomes" id="UP000017973">
    <property type="component" value="Unassembled WGS sequence"/>
</dbReference>
<keyword evidence="2" id="KW-1185">Reference proteome</keyword>
<evidence type="ECO:0000313" key="2">
    <source>
        <dbReference type="Proteomes" id="UP000017973"/>
    </source>
</evidence>
<reference evidence="1 2" key="1">
    <citation type="journal article" date="2014" name="Genome Announc.">
        <title>Draft Genome Sequence of Brevibacillus panacihumi Strain W25, a Halotolerant Hydrocarbon-Degrading Bacterium.</title>
        <authorList>
            <person name="Wang X."/>
            <person name="Jin D."/>
            <person name="Zhou L."/>
            <person name="Wu L."/>
            <person name="An W."/>
            <person name="Chen Y."/>
            <person name="Zhao L."/>
        </authorList>
    </citation>
    <scope>NUCLEOTIDE SEQUENCE [LARGE SCALE GENOMIC DNA]</scope>
    <source>
        <strain evidence="1 2">W25</strain>
    </source>
</reference>
<accession>V6M0L9</accession>
<proteinExistence type="predicted"/>
<organism evidence="1 2">
    <name type="scientific">Brevibacillus panacihumi W25</name>
    <dbReference type="NCBI Taxonomy" id="1408254"/>
    <lineage>
        <taxon>Bacteria</taxon>
        <taxon>Bacillati</taxon>
        <taxon>Bacillota</taxon>
        <taxon>Bacilli</taxon>
        <taxon>Bacillales</taxon>
        <taxon>Paenibacillaceae</taxon>
        <taxon>Brevibacillus</taxon>
    </lineage>
</organism>
<sequence>MSKKCSKLLDGYSYREELRFLCENIDVLKRLINSEHRPPLTLDKQIYSNDASFSNKSIKMNEEVYKKFTKHCNEQYPQFRLQDLIAQSLLDFIEKY</sequence>
<dbReference type="STRING" id="1408254.T458_26895"/>
<name>V6M0L9_9BACL</name>
<dbReference type="AlphaFoldDB" id="V6M0L9"/>
<dbReference type="PATRIC" id="fig|1408254.3.peg.5220"/>
<gene>
    <name evidence="1" type="ORF">T458_26895</name>
</gene>
<comment type="caution">
    <text evidence="1">The sequence shown here is derived from an EMBL/GenBank/DDBJ whole genome shotgun (WGS) entry which is preliminary data.</text>
</comment>